<dbReference type="SUPFAM" id="SSF48056">
    <property type="entry name" value="Di-copper centre-containing domain"/>
    <property type="match status" value="1"/>
</dbReference>
<evidence type="ECO:0000313" key="4">
    <source>
        <dbReference type="Proteomes" id="UP001187682"/>
    </source>
</evidence>
<dbReference type="InterPro" id="IPR008922">
    <property type="entry name" value="Di-copper_centre_dom_sf"/>
</dbReference>
<dbReference type="InterPro" id="IPR002227">
    <property type="entry name" value="Tyrosinase_Cu-bd"/>
</dbReference>
<dbReference type="InterPro" id="IPR000627">
    <property type="entry name" value="Intradiol_dOase_C"/>
</dbReference>
<dbReference type="SUPFAM" id="SSF49482">
    <property type="entry name" value="Aromatic compound dioxygenase"/>
    <property type="match status" value="1"/>
</dbReference>
<dbReference type="Pfam" id="PF00775">
    <property type="entry name" value="Dioxygenase_C"/>
    <property type="match status" value="1"/>
</dbReference>
<evidence type="ECO:0000256" key="1">
    <source>
        <dbReference type="SAM" id="SignalP"/>
    </source>
</evidence>
<dbReference type="Gene3D" id="2.60.130.10">
    <property type="entry name" value="Aromatic compound dioxygenase"/>
    <property type="match status" value="1"/>
</dbReference>
<dbReference type="PANTHER" id="PTHR34315:SF1">
    <property type="entry name" value="INTRADIOL RING-CLEAVAGE DIOXYGENASES DOMAIN-CONTAINING PROTEIN-RELATED"/>
    <property type="match status" value="1"/>
</dbReference>
<dbReference type="PRINTS" id="PR00092">
    <property type="entry name" value="TYROSINASE"/>
</dbReference>
<feature type="domain" description="Tyrosinase copper-binding" evidence="2">
    <location>
        <begin position="542"/>
        <end position="553"/>
    </location>
</feature>
<comment type="caution">
    <text evidence="3">The sequence shown here is derived from an EMBL/GenBank/DDBJ whole genome shotgun (WGS) entry which is preliminary data.</text>
</comment>
<name>A0AAE8SXX8_9PEZI</name>
<keyword evidence="4" id="KW-1185">Reference proteome</keyword>
<dbReference type="GO" id="GO:0016702">
    <property type="term" value="F:oxidoreductase activity, acting on single donors with incorporation of molecular oxygen, incorporation of two atoms of oxygen"/>
    <property type="evidence" value="ECO:0007669"/>
    <property type="project" value="InterPro"/>
</dbReference>
<dbReference type="Pfam" id="PF00264">
    <property type="entry name" value="Tyrosinase"/>
    <property type="match status" value="1"/>
</dbReference>
<dbReference type="PROSITE" id="PS00498">
    <property type="entry name" value="TYROSINASE_2"/>
    <property type="match status" value="1"/>
</dbReference>
<feature type="chain" id="PRO_5042060963" description="Tyrosinase copper-binding domain-containing protein" evidence="1">
    <location>
        <begin position="21"/>
        <end position="653"/>
    </location>
</feature>
<dbReference type="InterPro" id="IPR015889">
    <property type="entry name" value="Intradiol_dOase_core"/>
</dbReference>
<dbReference type="CDD" id="cd03457">
    <property type="entry name" value="intradiol_dioxygenase_like"/>
    <property type="match status" value="1"/>
</dbReference>
<organism evidence="3 4">
    <name type="scientific">Cephalotrichum gorgonifer</name>
    <dbReference type="NCBI Taxonomy" id="2041049"/>
    <lineage>
        <taxon>Eukaryota</taxon>
        <taxon>Fungi</taxon>
        <taxon>Dikarya</taxon>
        <taxon>Ascomycota</taxon>
        <taxon>Pezizomycotina</taxon>
        <taxon>Sordariomycetes</taxon>
        <taxon>Hypocreomycetidae</taxon>
        <taxon>Microascales</taxon>
        <taxon>Microascaceae</taxon>
        <taxon>Cephalotrichum</taxon>
    </lineage>
</organism>
<gene>
    <name evidence="3" type="ORF">DNG_07921</name>
</gene>
<dbReference type="Proteomes" id="UP001187682">
    <property type="component" value="Unassembled WGS sequence"/>
</dbReference>
<dbReference type="AlphaFoldDB" id="A0AAE8SXX8"/>
<feature type="signal peptide" evidence="1">
    <location>
        <begin position="1"/>
        <end position="20"/>
    </location>
</feature>
<keyword evidence="1" id="KW-0732">Signal</keyword>
<protein>
    <recommendedName>
        <fullName evidence="2">Tyrosinase copper-binding domain-containing protein</fullName>
    </recommendedName>
</protein>
<dbReference type="Gene3D" id="1.10.1280.10">
    <property type="entry name" value="Di-copper center containing domain from catechol oxidase"/>
    <property type="match status" value="1"/>
</dbReference>
<dbReference type="EMBL" id="ONZQ02000012">
    <property type="protein sequence ID" value="SPO05234.1"/>
    <property type="molecule type" value="Genomic_DNA"/>
</dbReference>
<accession>A0AAE8SXX8</accession>
<evidence type="ECO:0000259" key="2">
    <source>
        <dbReference type="PROSITE" id="PS00498"/>
    </source>
</evidence>
<sequence length="653" mass="70932">MHLTALLTAVLFALGERCAAHPGAGAHREFHERREFLLAHRSTLTHCNENIHASGLHKRALVRRAGLAGQVMARQNSGPHYSDKGFTPETDLATVFAGNNSCVLTPSSTEGPFYVTGEDIKQDIVEGQPGIPFALDLQVVNVQTCEPIKDAYIELWNANATGVYSGIVSNMNGAGARDQGNLEKTFLRGIQKTDENGAVQFHTIFPGHYSGRTVHIHVMVHTDAVVHENGTIIDTNPAHVGQLYFDPDLYGSIRTTSPYSSNTQQLMQNSADYVLRLEPAGSDPFVHYNFVGSSAVDGVVGWFTMGIDPAAAKQVQAASNRMEGGSKSNPINFGLFPGPGGPPGGGHDFPDDDKRAYLKAQQCVLTSPAKGTIQPGAKTRWDEFASLHQIHAFQIHTTGQFLPYHRYMLKIHRELLKECGYEGVIPYWDETRDAGANFAKSPVFDAELGFGGSGSGAGACVQNGPFVNMTVSIGPGFKTDPRCVNRVVTPALSSQVGKDFVDKALLPETYEEMLPLVYGGPHLWGHIALSMMNGDSITSAGDPLFMMHHGFVDKMWWDWQEKDPAKRLKDIGGINVQDPAVGFSEFSGGMEVESAMWGKPTAEMIAVTPDPQNGDDGPILTLNHIMSSNGIIPDMTVAEIMDTRSEDLCYVYI</sequence>
<evidence type="ECO:0000313" key="3">
    <source>
        <dbReference type="EMBL" id="SPO05234.1"/>
    </source>
</evidence>
<dbReference type="PANTHER" id="PTHR34315">
    <property type="match status" value="1"/>
</dbReference>
<reference evidence="3" key="1">
    <citation type="submission" date="2018-03" db="EMBL/GenBank/DDBJ databases">
        <authorList>
            <person name="Guldener U."/>
        </authorList>
    </citation>
    <scope>NUCLEOTIDE SEQUENCE</scope>
</reference>
<dbReference type="GO" id="GO:0008199">
    <property type="term" value="F:ferric iron binding"/>
    <property type="evidence" value="ECO:0007669"/>
    <property type="project" value="InterPro"/>
</dbReference>
<proteinExistence type="predicted"/>